<dbReference type="OrthoDB" id="10019343at2"/>
<proteinExistence type="predicted"/>
<evidence type="ECO:0000256" key="1">
    <source>
        <dbReference type="SAM" id="SignalP"/>
    </source>
</evidence>
<dbReference type="EMBL" id="FNDD01000007">
    <property type="protein sequence ID" value="SDH07305.1"/>
    <property type="molecule type" value="Genomic_DNA"/>
</dbReference>
<feature type="chain" id="PRO_5011655227" evidence="1">
    <location>
        <begin position="19"/>
        <end position="180"/>
    </location>
</feature>
<gene>
    <name evidence="2" type="ORF">SAMN04488136_107167</name>
</gene>
<reference evidence="2 3" key="1">
    <citation type="submission" date="2016-10" db="EMBL/GenBank/DDBJ databases">
        <authorList>
            <person name="de Groot N.N."/>
        </authorList>
    </citation>
    <scope>NUCLEOTIDE SEQUENCE [LARGE SCALE GENOMIC DNA]</scope>
    <source>
        <strain evidence="2 3">CGMCC 1.10228</strain>
    </source>
</reference>
<keyword evidence="1" id="KW-0732">Signal</keyword>
<dbReference type="AlphaFoldDB" id="A0A1G7ZFA8"/>
<feature type="signal peptide" evidence="1">
    <location>
        <begin position="1"/>
        <end position="18"/>
    </location>
</feature>
<dbReference type="RefSeq" id="WP_093272048.1">
    <property type="nucleotide sequence ID" value="NZ_FNDD01000007.1"/>
</dbReference>
<name>A0A1G7ZFA8_9VIBR</name>
<protein>
    <submittedName>
        <fullName evidence="2">Uncharacterized protein</fullName>
    </submittedName>
</protein>
<dbReference type="STRING" id="861298.SAMN04488136_107167"/>
<dbReference type="Proteomes" id="UP000198854">
    <property type="component" value="Unassembled WGS sequence"/>
</dbReference>
<keyword evidence="3" id="KW-1185">Reference proteome</keyword>
<evidence type="ECO:0000313" key="3">
    <source>
        <dbReference type="Proteomes" id="UP000198854"/>
    </source>
</evidence>
<accession>A0A1G7ZFA8</accession>
<sequence length="180" mass="21472">MKKLFLLTFIFILNNAHASNYECNKELTITKFSSKNQIFSKLTTETDGGLDSYSYFLFDNKDMMIVHQNSCLMTDYYISYYYNDMKDFNVMYKNYLSIIKEINKKEGIKISQEFEGKLKHILNEEKIEDREYFNGNIRNYPFKLDRRNINLEYTFKLSTENFYSAYKNVLDTYIGLGGMP</sequence>
<organism evidence="2 3">
    <name type="scientific">Vibrio xiamenensis</name>
    <dbReference type="NCBI Taxonomy" id="861298"/>
    <lineage>
        <taxon>Bacteria</taxon>
        <taxon>Pseudomonadati</taxon>
        <taxon>Pseudomonadota</taxon>
        <taxon>Gammaproteobacteria</taxon>
        <taxon>Vibrionales</taxon>
        <taxon>Vibrionaceae</taxon>
        <taxon>Vibrio</taxon>
    </lineage>
</organism>
<evidence type="ECO:0000313" key="2">
    <source>
        <dbReference type="EMBL" id="SDH07305.1"/>
    </source>
</evidence>